<organism evidence="2 3">
    <name type="scientific">Gluconacetobacter asukensis</name>
    <dbReference type="NCBI Taxonomy" id="1017181"/>
    <lineage>
        <taxon>Bacteria</taxon>
        <taxon>Pseudomonadati</taxon>
        <taxon>Pseudomonadota</taxon>
        <taxon>Alphaproteobacteria</taxon>
        <taxon>Acetobacterales</taxon>
        <taxon>Acetobacteraceae</taxon>
        <taxon>Gluconacetobacter</taxon>
    </lineage>
</organism>
<dbReference type="EMBL" id="JABEQE010000010">
    <property type="protein sequence ID" value="MBB2172836.1"/>
    <property type="molecule type" value="Genomic_DNA"/>
</dbReference>
<accession>A0A7W4J1C1</accession>
<evidence type="ECO:0000259" key="1">
    <source>
        <dbReference type="Pfam" id="PF01726"/>
    </source>
</evidence>
<dbReference type="Pfam" id="PF01726">
    <property type="entry name" value="LexA_DNA_bind"/>
    <property type="match status" value="1"/>
</dbReference>
<dbReference type="Proteomes" id="UP000577891">
    <property type="component" value="Unassembled WGS sequence"/>
</dbReference>
<keyword evidence="3" id="KW-1185">Reference proteome</keyword>
<dbReference type="GO" id="GO:0006508">
    <property type="term" value="P:proteolysis"/>
    <property type="evidence" value="ECO:0007669"/>
    <property type="project" value="InterPro"/>
</dbReference>
<dbReference type="RefSeq" id="WP_182979363.1">
    <property type="nucleotide sequence ID" value="NZ_BAABGB010000005.1"/>
</dbReference>
<proteinExistence type="predicted"/>
<dbReference type="Gene3D" id="1.10.10.10">
    <property type="entry name" value="Winged helix-like DNA-binding domain superfamily/Winged helix DNA-binding domain"/>
    <property type="match status" value="1"/>
</dbReference>
<dbReference type="InterPro" id="IPR036390">
    <property type="entry name" value="WH_DNA-bd_sf"/>
</dbReference>
<sequence>MTQEPQLTPWQQRVLDAVAPSSGGFDPRTDQVASRLGAFTRAVYGALRALERKGIITRSHDAPIRWRRA</sequence>
<dbReference type="InterPro" id="IPR006199">
    <property type="entry name" value="LexA_DNA-bd_dom"/>
</dbReference>
<dbReference type="InterPro" id="IPR036388">
    <property type="entry name" value="WH-like_DNA-bd_sf"/>
</dbReference>
<evidence type="ECO:0000313" key="3">
    <source>
        <dbReference type="Proteomes" id="UP000577891"/>
    </source>
</evidence>
<feature type="domain" description="LexA repressor DNA-binding" evidence="1">
    <location>
        <begin position="6"/>
        <end position="63"/>
    </location>
</feature>
<comment type="caution">
    <text evidence="2">The sequence shown here is derived from an EMBL/GenBank/DDBJ whole genome shotgun (WGS) entry which is preliminary data.</text>
</comment>
<protein>
    <recommendedName>
        <fullName evidence="1">LexA repressor DNA-binding domain-containing protein</fullName>
    </recommendedName>
</protein>
<gene>
    <name evidence="2" type="ORF">HLH35_12025</name>
</gene>
<evidence type="ECO:0000313" key="2">
    <source>
        <dbReference type="EMBL" id="MBB2172836.1"/>
    </source>
</evidence>
<reference evidence="2 3" key="1">
    <citation type="submission" date="2020-04" db="EMBL/GenBank/DDBJ databases">
        <title>Description of novel Gluconacetobacter.</title>
        <authorList>
            <person name="Sombolestani A."/>
        </authorList>
    </citation>
    <scope>NUCLEOTIDE SEQUENCE [LARGE SCALE GENOMIC DNA]</scope>
    <source>
        <strain evidence="2 3">LMG 27724</strain>
    </source>
</reference>
<dbReference type="GO" id="GO:0004252">
    <property type="term" value="F:serine-type endopeptidase activity"/>
    <property type="evidence" value="ECO:0007669"/>
    <property type="project" value="InterPro"/>
</dbReference>
<dbReference type="AlphaFoldDB" id="A0A7W4J1C1"/>
<dbReference type="SUPFAM" id="SSF46785">
    <property type="entry name" value="Winged helix' DNA-binding domain"/>
    <property type="match status" value="1"/>
</dbReference>
<name>A0A7W4J1C1_9PROT</name>